<keyword evidence="1" id="KW-0732">Signal</keyword>
<evidence type="ECO:0000256" key="1">
    <source>
        <dbReference type="SAM" id="SignalP"/>
    </source>
</evidence>
<dbReference type="RefSeq" id="WP_110130115.1">
    <property type="nucleotide sequence ID" value="NZ_QHJQ01000002.1"/>
</dbReference>
<dbReference type="InParanoid" id="A0A317ZHE7"/>
<feature type="signal peptide" evidence="1">
    <location>
        <begin position="1"/>
        <end position="24"/>
    </location>
</feature>
<dbReference type="EMBL" id="QHJQ01000002">
    <property type="protein sequence ID" value="PXA05114.1"/>
    <property type="molecule type" value="Genomic_DNA"/>
</dbReference>
<sequence>MRSFLKPIVLPITLLSFAGCQLWAAHPSQGLWVGEVALNAVNEATGAVGDSNTYEFTDPAITTPTADTAYLRLIVHVNGAGQASLLKSVAVVEKSVAANGDIDVLLITDPTLYPNYPGIARRYATAFYDFGNTQAVTALNEIIDEAVARAVEDKNSSAADIETYINGFLDPIIEASDVSTAYLDSGTGASSFITDDFFTEAEVQQLAADVAGLIDSNSLTVADFAYSPGTPYGPLPPSATSSANFDVVMAAAVALRDNSVFSDTRSIEAIARLTESAANAVGSLDAGAELSEKVTAAEAAAIDAWHNAADVNQAYNRYLASEAYSSLPEFIVEIAVNAAITELGRTTDPAEIQQAIRDALILEDPVRDADSAAVALQSASLFGDPRAINALERLLGKTAESAAAQVLIDADPQALTEVVEATADNTFAAIQAAPVFATTPTAAYDQFVNSDDFSEAAALAASTAASEVAFQVGAGVSDDDQLEFFADRAVKRALIAVRNQVAGLPQDSVAFSGELVPGGTVETQFFLPALAPTNPFMHRLHPDHTEGIAITREVSLEVNPTSAASGLDRAAYGVSRITGTYREEIFGLHKPLGNSQDIGLKTEGSFTLNRISLVDTLNF</sequence>
<dbReference type="AlphaFoldDB" id="A0A317ZHE7"/>
<proteinExistence type="predicted"/>
<accession>A0A317ZHE7</accession>
<dbReference type="Proteomes" id="UP000247099">
    <property type="component" value="Unassembled WGS sequence"/>
</dbReference>
<reference evidence="2 3" key="1">
    <citation type="submission" date="2018-05" db="EMBL/GenBank/DDBJ databases">
        <title>Coraliomargarita sinensis sp. nov., isolated from a marine solar saltern.</title>
        <authorList>
            <person name="Zhou L.Y."/>
        </authorList>
    </citation>
    <scope>NUCLEOTIDE SEQUENCE [LARGE SCALE GENOMIC DNA]</scope>
    <source>
        <strain evidence="2 3">WN38</strain>
    </source>
</reference>
<dbReference type="PROSITE" id="PS51257">
    <property type="entry name" value="PROKAR_LIPOPROTEIN"/>
    <property type="match status" value="1"/>
</dbReference>
<comment type="caution">
    <text evidence="2">The sequence shown here is derived from an EMBL/GenBank/DDBJ whole genome shotgun (WGS) entry which is preliminary data.</text>
</comment>
<evidence type="ECO:0000313" key="3">
    <source>
        <dbReference type="Proteomes" id="UP000247099"/>
    </source>
</evidence>
<feature type="chain" id="PRO_5016412559" evidence="1">
    <location>
        <begin position="25"/>
        <end position="619"/>
    </location>
</feature>
<organism evidence="2 3">
    <name type="scientific">Coraliomargarita sinensis</name>
    <dbReference type="NCBI Taxonomy" id="2174842"/>
    <lineage>
        <taxon>Bacteria</taxon>
        <taxon>Pseudomonadati</taxon>
        <taxon>Verrucomicrobiota</taxon>
        <taxon>Opitutia</taxon>
        <taxon>Puniceicoccales</taxon>
        <taxon>Coraliomargaritaceae</taxon>
        <taxon>Coraliomargarita</taxon>
    </lineage>
</organism>
<keyword evidence="3" id="KW-1185">Reference proteome</keyword>
<dbReference type="OrthoDB" id="200423at2"/>
<name>A0A317ZHE7_9BACT</name>
<gene>
    <name evidence="2" type="ORF">DDZ13_03900</name>
</gene>
<protein>
    <submittedName>
        <fullName evidence="2">Uncharacterized protein</fullName>
    </submittedName>
</protein>
<evidence type="ECO:0000313" key="2">
    <source>
        <dbReference type="EMBL" id="PXA05114.1"/>
    </source>
</evidence>